<sequence>MSSVSIQIPRPLPTPPPTQAHNSQTFCAPPLGSLTLPEVFDWHSKNSPNHPLYSYINIDGSIRTITWAEGVRAVHRAARRMRTELGLSPDIVPDLTAGKPVVGILAVLDSITYSTLVTGVQYAGFTPFPISPRNSHAAVVHLINKASVSHIIVEESCRGLLEDAFQSLKSDLTSPSMPTTSVAPVFEDLYVSSDSAQGEASVAFETPAWDSNAIIIHSSGSTAFPKPIAWTHGRAMQLSTVPWYGERNLTGKRMACHAMPMYHTMGYLLLAWAASSGLVLNMFRPRSPATKPTIENVFSASLEAHSDIIFTVPSFVEAWSKNPDYVKTLSELDGVMFGGGPLGKQVGDVLVSANVTLFNLYGSIDVRLVDPLTIADFNIDWEYFRISDIAKVAFVPNEEGKLELVVLSSNLNTPSVFNAVYEDVPAYATSDLFEPHPTKPGYWKIFGRTDDQIMHSTGEKTNPGPLEHILNQDPHVRASLMFGRGQFQAGVLVDPTSEYRFDPSDEEKLAEFRNLIWPSVEEMNAYAPQHSRVFKEMILVSSPSKPFTFTAKNSVRRQAVIQEYDDEIKAIYFAVDETGRADIPSPTTWDSAKILGFIRAVVQKVMKKEVQDGDDFFQHGCDSLQATWIRNTILRSLKDSTDANTQDISNSFVYQHPSVSSLASFVSSIAQGQNNINSGLDRAQEMNIMVARYSKDFPPHVPSAPQPPKDTIFLTGSTGALGSNILALLIASPSVARIYAFNRKSRSSIPLLDRQKSALLERGLDTSLAASKKVVLVEGDVTKQDLGISTELLSEIRVSITHIIHNAWPVNFNLSLESFEPQVKGLRHLVDLSLSSPHPSPPRVLFTASIGMFNDITRAEPVKEVPIGANVAVSNGYGESKWVGETMLAEAAKQTPLRSTSIRVGQLSGGINGAWTTAEWLPSLVRSAIHLKALPDCEGDVSWIPVNVAAAAIVDFCQSDSSIMNLVHPRPATWSSIFSVFASVLNIPLVPYTEWLALLRKSAEDAGDAPDADSLHQNPGLRLLDWYHSAFAHENDSAYQYADTMGFPKFDMTNSLQASGTLADEALPQLGEGDVKLWVDYWKKVGFFPA</sequence>
<organism evidence="5 6">
    <name type="scientific">Heterobasidion irregulare (strain TC 32-1)</name>
    <dbReference type="NCBI Taxonomy" id="747525"/>
    <lineage>
        <taxon>Eukaryota</taxon>
        <taxon>Fungi</taxon>
        <taxon>Dikarya</taxon>
        <taxon>Basidiomycota</taxon>
        <taxon>Agaricomycotina</taxon>
        <taxon>Agaricomycetes</taxon>
        <taxon>Russulales</taxon>
        <taxon>Bondarzewiaceae</taxon>
        <taxon>Heterobasidion</taxon>
        <taxon>Heterobasidion annosum species complex</taxon>
    </lineage>
</organism>
<name>W4JP93_HETIT</name>
<keyword evidence="2" id="KW-0597">Phosphoprotein</keyword>
<gene>
    <name evidence="5" type="primary">nps10</name>
    <name evidence="5" type="ORF">HETIRDRAFT_57251</name>
</gene>
<dbReference type="Pfam" id="PF07993">
    <property type="entry name" value="NAD_binding_4"/>
    <property type="match status" value="1"/>
</dbReference>
<dbReference type="Gene3D" id="3.40.50.12780">
    <property type="entry name" value="N-terminal domain of ligase-like"/>
    <property type="match status" value="1"/>
</dbReference>
<dbReference type="PANTHER" id="PTHR43439">
    <property type="entry name" value="PHENYLACETATE-COENZYME A LIGASE"/>
    <property type="match status" value="1"/>
</dbReference>
<dbReference type="InterPro" id="IPR000873">
    <property type="entry name" value="AMP-dep_synth/lig_dom"/>
</dbReference>
<feature type="domain" description="Polyketide synthase-like phosphopantetheine-binding" evidence="4">
    <location>
        <begin position="595"/>
        <end position="670"/>
    </location>
</feature>
<dbReference type="SUPFAM" id="SSF51735">
    <property type="entry name" value="NAD(P)-binding Rossmann-fold domains"/>
    <property type="match status" value="1"/>
</dbReference>
<proteinExistence type="predicted"/>
<dbReference type="Proteomes" id="UP000030671">
    <property type="component" value="Unassembled WGS sequence"/>
</dbReference>
<dbReference type="InterPro" id="IPR051414">
    <property type="entry name" value="Adenylate-forming_Reductase"/>
</dbReference>
<dbReference type="EMBL" id="KI925467">
    <property type="protein sequence ID" value="ETW74905.1"/>
    <property type="molecule type" value="Genomic_DNA"/>
</dbReference>
<dbReference type="InterPro" id="IPR042099">
    <property type="entry name" value="ANL_N_sf"/>
</dbReference>
<evidence type="ECO:0000313" key="5">
    <source>
        <dbReference type="EMBL" id="ETW74905.1"/>
    </source>
</evidence>
<dbReference type="eggNOG" id="KOG1178">
    <property type="taxonomic scope" value="Eukaryota"/>
</dbReference>
<reference evidence="5 6" key="1">
    <citation type="journal article" date="2012" name="New Phytol.">
        <title>Insight into trade-off between wood decay and parasitism from the genome of a fungal forest pathogen.</title>
        <authorList>
            <person name="Olson A."/>
            <person name="Aerts A."/>
            <person name="Asiegbu F."/>
            <person name="Belbahri L."/>
            <person name="Bouzid O."/>
            <person name="Broberg A."/>
            <person name="Canback B."/>
            <person name="Coutinho P.M."/>
            <person name="Cullen D."/>
            <person name="Dalman K."/>
            <person name="Deflorio G."/>
            <person name="van Diepen L.T."/>
            <person name="Dunand C."/>
            <person name="Duplessis S."/>
            <person name="Durling M."/>
            <person name="Gonthier P."/>
            <person name="Grimwood J."/>
            <person name="Fossdal C.G."/>
            <person name="Hansson D."/>
            <person name="Henrissat B."/>
            <person name="Hietala A."/>
            <person name="Himmelstrand K."/>
            <person name="Hoffmeister D."/>
            <person name="Hogberg N."/>
            <person name="James T.Y."/>
            <person name="Karlsson M."/>
            <person name="Kohler A."/>
            <person name="Kues U."/>
            <person name="Lee Y.H."/>
            <person name="Lin Y.C."/>
            <person name="Lind M."/>
            <person name="Lindquist E."/>
            <person name="Lombard V."/>
            <person name="Lucas S."/>
            <person name="Lunden K."/>
            <person name="Morin E."/>
            <person name="Murat C."/>
            <person name="Park J."/>
            <person name="Raffaello T."/>
            <person name="Rouze P."/>
            <person name="Salamov A."/>
            <person name="Schmutz J."/>
            <person name="Solheim H."/>
            <person name="Stahlberg J."/>
            <person name="Velez H."/>
            <person name="de Vries R.P."/>
            <person name="Wiebenga A."/>
            <person name="Woodward S."/>
            <person name="Yakovlev I."/>
            <person name="Garbelotto M."/>
            <person name="Martin F."/>
            <person name="Grigoriev I.V."/>
            <person name="Stenlid J."/>
        </authorList>
    </citation>
    <scope>NUCLEOTIDE SEQUENCE [LARGE SCALE GENOMIC DNA]</scope>
    <source>
        <strain evidence="5 6">TC 32-1</strain>
    </source>
</reference>
<dbReference type="SMART" id="SM00823">
    <property type="entry name" value="PKS_PP"/>
    <property type="match status" value="1"/>
</dbReference>
<dbReference type="RefSeq" id="XP_009553060.1">
    <property type="nucleotide sequence ID" value="XM_009554765.1"/>
</dbReference>
<evidence type="ECO:0000256" key="3">
    <source>
        <dbReference type="SAM" id="MobiDB-lite"/>
    </source>
</evidence>
<dbReference type="STRING" id="747525.W4JP93"/>
<dbReference type="SUPFAM" id="SSF47336">
    <property type="entry name" value="ACP-like"/>
    <property type="match status" value="1"/>
</dbReference>
<dbReference type="InParanoid" id="W4JP93"/>
<dbReference type="InterPro" id="IPR036736">
    <property type="entry name" value="ACP-like_sf"/>
</dbReference>
<dbReference type="Pfam" id="PF23562">
    <property type="entry name" value="AMP-binding_C_3"/>
    <property type="match status" value="1"/>
</dbReference>
<evidence type="ECO:0000256" key="2">
    <source>
        <dbReference type="ARBA" id="ARBA00022553"/>
    </source>
</evidence>
<dbReference type="SUPFAM" id="SSF56801">
    <property type="entry name" value="Acetyl-CoA synthetase-like"/>
    <property type="match status" value="1"/>
</dbReference>
<dbReference type="GO" id="GO:0031177">
    <property type="term" value="F:phosphopantetheine binding"/>
    <property type="evidence" value="ECO:0007669"/>
    <property type="project" value="InterPro"/>
</dbReference>
<evidence type="ECO:0000259" key="4">
    <source>
        <dbReference type="SMART" id="SM00823"/>
    </source>
</evidence>
<dbReference type="InterPro" id="IPR013120">
    <property type="entry name" value="FAR_NAD-bd"/>
</dbReference>
<feature type="region of interest" description="Disordered" evidence="3">
    <location>
        <begin position="1"/>
        <end position="24"/>
    </location>
</feature>
<dbReference type="HOGENOM" id="CLU_002220_1_0_1"/>
<dbReference type="Gene3D" id="3.40.50.720">
    <property type="entry name" value="NAD(P)-binding Rossmann-like Domain"/>
    <property type="match status" value="1"/>
</dbReference>
<keyword evidence="1" id="KW-0596">Phosphopantetheine</keyword>
<evidence type="ECO:0000256" key="1">
    <source>
        <dbReference type="ARBA" id="ARBA00022450"/>
    </source>
</evidence>
<dbReference type="InterPro" id="IPR020806">
    <property type="entry name" value="PKS_PP-bd"/>
</dbReference>
<dbReference type="InterPro" id="IPR036291">
    <property type="entry name" value="NAD(P)-bd_dom_sf"/>
</dbReference>
<dbReference type="OrthoDB" id="429813at2759"/>
<keyword evidence="6" id="KW-1185">Reference proteome</keyword>
<dbReference type="AlphaFoldDB" id="W4JP93"/>
<dbReference type="GeneID" id="20678388"/>
<dbReference type="Gene3D" id="1.10.1200.10">
    <property type="entry name" value="ACP-like"/>
    <property type="match status" value="1"/>
</dbReference>
<dbReference type="KEGG" id="hir:HETIRDRAFT_57251"/>
<protein>
    <submittedName>
        <fullName evidence="5">Tridomain enzyme adenylation-thiolation-dehydrogenase</fullName>
    </submittedName>
</protein>
<evidence type="ECO:0000313" key="6">
    <source>
        <dbReference type="Proteomes" id="UP000030671"/>
    </source>
</evidence>
<dbReference type="Pfam" id="PF00501">
    <property type="entry name" value="AMP-binding"/>
    <property type="match status" value="1"/>
</dbReference>
<dbReference type="PANTHER" id="PTHR43439:SF2">
    <property type="entry name" value="ENZYME, PUTATIVE (JCVI)-RELATED"/>
    <property type="match status" value="1"/>
</dbReference>
<accession>W4JP93</accession>